<dbReference type="Gene3D" id="2.60.120.200">
    <property type="match status" value="1"/>
</dbReference>
<evidence type="ECO:0000313" key="3">
    <source>
        <dbReference type="Proteomes" id="UP000193498"/>
    </source>
</evidence>
<evidence type="ECO:0000313" key="2">
    <source>
        <dbReference type="EMBL" id="ORY07105.1"/>
    </source>
</evidence>
<keyword evidence="3" id="KW-1185">Reference proteome</keyword>
<protein>
    <recommendedName>
        <fullName evidence="1">Polysaccharide lyase 14 domain-containing protein</fullName>
    </recommendedName>
</protein>
<comment type="caution">
    <text evidence="2">The sequence shown here is derived from an EMBL/GenBank/DDBJ whole genome shotgun (WGS) entry which is preliminary data.</text>
</comment>
<dbReference type="InterPro" id="IPR048958">
    <property type="entry name" value="Polysacc_lyase_14"/>
</dbReference>
<sequence length="185" mass="20256">GIEGGNNSGVHVNCKPLEDQRANRAMLSYEVGFPADFNWVKGGKLPGLFGGSISSGCTGGREANGGNCFSMRLMWRGGGVGEVYVYLPKVLNTDLCARSDVTCNMEYGSSIGRNFKFKAGSWTKIELFVQLNTGSEQNGYLKLYIDGELRVDVNKLIYRTYDDMFVDTIEFSSFFGGSTPNYATP</sequence>
<dbReference type="PANTHER" id="PTHR40124">
    <property type="match status" value="1"/>
</dbReference>
<feature type="non-terminal residue" evidence="2">
    <location>
        <position position="1"/>
    </location>
</feature>
<dbReference type="PANTHER" id="PTHR40124:SF1">
    <property type="entry name" value="DISAGGREGATASE RELATED REPEAT PROTEIN"/>
    <property type="match status" value="1"/>
</dbReference>
<evidence type="ECO:0000259" key="1">
    <source>
        <dbReference type="Pfam" id="PF21294"/>
    </source>
</evidence>
<feature type="domain" description="Polysaccharide lyase 14" evidence="1">
    <location>
        <begin position="9"/>
        <end position="185"/>
    </location>
</feature>
<name>A0A1Y1ZBE2_9FUNG</name>
<reference evidence="2 3" key="1">
    <citation type="submission" date="2016-07" db="EMBL/GenBank/DDBJ databases">
        <title>Pervasive Adenine N6-methylation of Active Genes in Fungi.</title>
        <authorList>
            <consortium name="DOE Joint Genome Institute"/>
            <person name="Mondo S.J."/>
            <person name="Dannebaum R.O."/>
            <person name="Kuo R.C."/>
            <person name="Labutti K."/>
            <person name="Haridas S."/>
            <person name="Kuo A."/>
            <person name="Salamov A."/>
            <person name="Ahrendt S.R."/>
            <person name="Lipzen A."/>
            <person name="Sullivan W."/>
            <person name="Andreopoulos W.B."/>
            <person name="Clum A."/>
            <person name="Lindquist E."/>
            <person name="Daum C."/>
            <person name="Ramamoorthy G.K."/>
            <person name="Gryganskyi A."/>
            <person name="Culley D."/>
            <person name="Magnuson J.K."/>
            <person name="James T.Y."/>
            <person name="O'Malley M.A."/>
            <person name="Stajich J.E."/>
            <person name="Spatafora J.W."/>
            <person name="Visel A."/>
            <person name="Grigoriev I.V."/>
        </authorList>
    </citation>
    <scope>NUCLEOTIDE SEQUENCE [LARGE SCALE GENOMIC DNA]</scope>
    <source>
        <strain evidence="2 3">CBS 931.73</strain>
    </source>
</reference>
<accession>A0A1Y1ZBE2</accession>
<proteinExistence type="predicted"/>
<dbReference type="AlphaFoldDB" id="A0A1Y1ZBE2"/>
<organism evidence="2 3">
    <name type="scientific">Basidiobolus meristosporus CBS 931.73</name>
    <dbReference type="NCBI Taxonomy" id="1314790"/>
    <lineage>
        <taxon>Eukaryota</taxon>
        <taxon>Fungi</taxon>
        <taxon>Fungi incertae sedis</taxon>
        <taxon>Zoopagomycota</taxon>
        <taxon>Entomophthoromycotina</taxon>
        <taxon>Basidiobolomycetes</taxon>
        <taxon>Basidiobolales</taxon>
        <taxon>Basidiobolaceae</taxon>
        <taxon>Basidiobolus</taxon>
    </lineage>
</organism>
<dbReference type="InParanoid" id="A0A1Y1ZBE2"/>
<gene>
    <name evidence="2" type="ORF">K493DRAFT_189141</name>
</gene>
<feature type="non-terminal residue" evidence="2">
    <location>
        <position position="185"/>
    </location>
</feature>
<dbReference type="Pfam" id="PF21294">
    <property type="entry name" value="Polysacc_lyase_14"/>
    <property type="match status" value="1"/>
</dbReference>
<dbReference type="OrthoDB" id="2395160at2759"/>
<dbReference type="Proteomes" id="UP000193498">
    <property type="component" value="Unassembled WGS sequence"/>
</dbReference>
<dbReference type="EMBL" id="MCFE01000011">
    <property type="protein sequence ID" value="ORY07105.1"/>
    <property type="molecule type" value="Genomic_DNA"/>
</dbReference>